<feature type="transmembrane region" description="Helical" evidence="1">
    <location>
        <begin position="417"/>
        <end position="435"/>
    </location>
</feature>
<dbReference type="GO" id="GO:0016746">
    <property type="term" value="F:acyltransferase activity"/>
    <property type="evidence" value="ECO:0007669"/>
    <property type="project" value="UniProtKB-KW"/>
</dbReference>
<keyword evidence="4" id="KW-1185">Reference proteome</keyword>
<dbReference type="InterPro" id="IPR002656">
    <property type="entry name" value="Acyl_transf_3_dom"/>
</dbReference>
<evidence type="ECO:0000313" key="4">
    <source>
        <dbReference type="Proteomes" id="UP001063228"/>
    </source>
</evidence>
<accession>A0ABY6FHT1</accession>
<dbReference type="EMBL" id="CP081201">
    <property type="protein sequence ID" value="UXZ97209.1"/>
    <property type="molecule type" value="Genomic_DNA"/>
</dbReference>
<feature type="transmembrane region" description="Helical" evidence="1">
    <location>
        <begin position="128"/>
        <end position="152"/>
    </location>
</feature>
<organism evidence="3 4">
    <name type="scientific">Pseudomonas phytophila</name>
    <dbReference type="NCBI Taxonomy" id="2867264"/>
    <lineage>
        <taxon>Bacteria</taxon>
        <taxon>Pseudomonadati</taxon>
        <taxon>Pseudomonadota</taxon>
        <taxon>Gammaproteobacteria</taxon>
        <taxon>Pseudomonadales</taxon>
        <taxon>Pseudomonadaceae</taxon>
        <taxon>Pseudomonas</taxon>
    </lineage>
</organism>
<reference evidence="3" key="1">
    <citation type="submission" date="2021-08" db="EMBL/GenBank/DDBJ databases">
        <title>Complete genome sequence of Pseudomonas phytophila.</title>
        <authorList>
            <person name="Weir B.S."/>
            <person name="Templeton M.D."/>
            <person name="Arshed S."/>
            <person name="Andersen M.T."/>
            <person name="Jayaraman J."/>
        </authorList>
    </citation>
    <scope>NUCLEOTIDE SEQUENCE</scope>
    <source>
        <strain evidence="3">ICMP 23753</strain>
    </source>
</reference>
<feature type="transmembrane region" description="Helical" evidence="1">
    <location>
        <begin position="319"/>
        <end position="340"/>
    </location>
</feature>
<feature type="transmembrane region" description="Helical" evidence="1">
    <location>
        <begin position="211"/>
        <end position="230"/>
    </location>
</feature>
<keyword evidence="1" id="KW-1133">Transmembrane helix</keyword>
<name>A0ABY6FHT1_9PSED</name>
<keyword evidence="1" id="KW-0812">Transmembrane</keyword>
<evidence type="ECO:0000259" key="2">
    <source>
        <dbReference type="Pfam" id="PF01757"/>
    </source>
</evidence>
<keyword evidence="1" id="KW-0472">Membrane</keyword>
<evidence type="ECO:0000256" key="1">
    <source>
        <dbReference type="SAM" id="Phobius"/>
    </source>
</evidence>
<feature type="transmembrane region" description="Helical" evidence="1">
    <location>
        <begin position="287"/>
        <end position="307"/>
    </location>
</feature>
<keyword evidence="3" id="KW-0012">Acyltransferase</keyword>
<dbReference type="Pfam" id="PF01757">
    <property type="entry name" value="Acyl_transf_3"/>
    <property type="match status" value="1"/>
</dbReference>
<feature type="transmembrane region" description="Helical" evidence="1">
    <location>
        <begin position="159"/>
        <end position="178"/>
    </location>
</feature>
<dbReference type="Proteomes" id="UP001063228">
    <property type="component" value="Chromosome"/>
</dbReference>
<evidence type="ECO:0000313" key="3">
    <source>
        <dbReference type="EMBL" id="UXZ97209.1"/>
    </source>
</evidence>
<feature type="transmembrane region" description="Helical" evidence="1">
    <location>
        <begin position="184"/>
        <end position="204"/>
    </location>
</feature>
<feature type="transmembrane region" description="Helical" evidence="1">
    <location>
        <begin position="12"/>
        <end position="30"/>
    </location>
</feature>
<gene>
    <name evidence="3" type="ORF">K3169_04705</name>
</gene>
<sequence length="436" mass="48933">MDKIYAVQAFRGLAALMVVAFHGLSIQEKYLPGSMFLPQIFNLGQTGVDLFFVISGFVMVVVSQSKVYSTGGVAAFLRNRMLRIYPTYWVYYFLLLVVFLSVPGIINSSQGGEVDLVKSFFLVPNEKLPLLLVAWTLTHELWFYIVFAGLLLLRNRMRLLGLGLWLAVIILASGWQFTSPLLRVAFHIFTVEFILGALLAYAYITLRSEKLGGIVAILGVAVATILLYFGFSEVAKGNVDVQSNISISRAIFLGGGFSILVFSMAIFESLKWMSVTYPLRFMGDISYSVYLSHVLILSLLGRVWYALNASGTVVWFHAAVFWIAAFVSVIIGGYLAFALIERPLLKATLYRLKSRKKGDMETKNKWCEWFGHNDKSLGPQDYLYDNQNEGFVCKRCDHTHNVNAQSPPIPPPKIRKVIIIAWILVVLGAVLYELSR</sequence>
<dbReference type="InterPro" id="IPR050879">
    <property type="entry name" value="Acyltransferase_3"/>
</dbReference>
<feature type="transmembrane region" description="Helical" evidence="1">
    <location>
        <begin position="250"/>
        <end position="267"/>
    </location>
</feature>
<dbReference type="PANTHER" id="PTHR23028:SF131">
    <property type="entry name" value="BLR2367 PROTEIN"/>
    <property type="match status" value="1"/>
</dbReference>
<feature type="transmembrane region" description="Helical" evidence="1">
    <location>
        <begin position="89"/>
        <end position="108"/>
    </location>
</feature>
<proteinExistence type="predicted"/>
<dbReference type="PANTHER" id="PTHR23028">
    <property type="entry name" value="ACETYLTRANSFERASE"/>
    <property type="match status" value="1"/>
</dbReference>
<feature type="transmembrane region" description="Helical" evidence="1">
    <location>
        <begin position="50"/>
        <end position="77"/>
    </location>
</feature>
<feature type="domain" description="Acyltransferase 3" evidence="2">
    <location>
        <begin position="5"/>
        <end position="335"/>
    </location>
</feature>
<dbReference type="RefSeq" id="WP_263270328.1">
    <property type="nucleotide sequence ID" value="NZ_CP081201.1"/>
</dbReference>
<keyword evidence="3" id="KW-0808">Transferase</keyword>
<protein>
    <submittedName>
        <fullName evidence="3">Acyltransferase</fullName>
    </submittedName>
</protein>